<dbReference type="Proteomes" id="UP000824881">
    <property type="component" value="Unassembled WGS sequence"/>
</dbReference>
<evidence type="ECO:0000313" key="2">
    <source>
        <dbReference type="Proteomes" id="UP000824881"/>
    </source>
</evidence>
<organism evidence="1 2">
    <name type="scientific">Pleurotus cornucopiae</name>
    <name type="common">Cornucopia mushroom</name>
    <dbReference type="NCBI Taxonomy" id="5321"/>
    <lineage>
        <taxon>Eukaryota</taxon>
        <taxon>Fungi</taxon>
        <taxon>Dikarya</taxon>
        <taxon>Basidiomycota</taxon>
        <taxon>Agaricomycotina</taxon>
        <taxon>Agaricomycetes</taxon>
        <taxon>Agaricomycetidae</taxon>
        <taxon>Agaricales</taxon>
        <taxon>Pleurotineae</taxon>
        <taxon>Pleurotaceae</taxon>
        <taxon>Pleurotus</taxon>
    </lineage>
</organism>
<reference evidence="1 2" key="1">
    <citation type="journal article" date="2021" name="Appl. Environ. Microbiol.">
        <title>Genetic linkage and physical mapping for an oyster mushroom Pleurotus cornucopiae and QTL analysis for the trait cap color.</title>
        <authorList>
            <person name="Zhang Y."/>
            <person name="Gao W."/>
            <person name="Sonnenberg A."/>
            <person name="Chen Q."/>
            <person name="Zhang J."/>
            <person name="Huang C."/>
        </authorList>
    </citation>
    <scope>NUCLEOTIDE SEQUENCE [LARGE SCALE GENOMIC DNA]</scope>
    <source>
        <strain evidence="1">CCMSSC00406</strain>
    </source>
</reference>
<keyword evidence="2" id="KW-1185">Reference proteome</keyword>
<proteinExistence type="predicted"/>
<comment type="caution">
    <text evidence="1">The sequence shown here is derived from an EMBL/GenBank/DDBJ whole genome shotgun (WGS) entry which is preliminary data.</text>
</comment>
<evidence type="ECO:0000313" key="1">
    <source>
        <dbReference type="EMBL" id="KAG9224430.1"/>
    </source>
</evidence>
<dbReference type="EMBL" id="WQMT02000003">
    <property type="protein sequence ID" value="KAG9224430.1"/>
    <property type="molecule type" value="Genomic_DNA"/>
</dbReference>
<gene>
    <name evidence="1" type="ORF">CCMSSC00406_0009472</name>
</gene>
<protein>
    <submittedName>
        <fullName evidence="1">Uncharacterized protein</fullName>
    </submittedName>
</protein>
<sequence>MELYRCIVADDATGAFLDLFSAAYDQDSPASSLIEDIERSHRAVKGGLLLIDFSEPPFPAQENNPRKLRDLKLDWRDVRKACSGYATSAPLSFIKQFYNYPENSAHLLVFCGAYEQPSPHTIPEELDGIRRYAIRADRPSVAAAIQAHMKPPSTSATNEQLMQTEHENVPEAVYDGRPANLNGPSITIYHPIFSEFKRKLSQLPALGEIPSSDLQMALLFVDTSARYFSDEGERQRALRPYVVAFLNGSFDEATIVCGKTTMKPDGHRRARCGLLSLGYQGRDAMLVCLEELKNGIGLGSMDPIEQAAKGYVLMSTQPELAELRAVSCMPSFLLGIAGPFITVSGAIYVNGVISQRLTDMICVVADSSSSIPIDGFVSEREKHIYTIAHLFRTLRWCLDQLSEEYEKLTSTRSNHAVVPAPHFTAFRALDSHNLTLTYQERFFDSRSNRAVFLAQAKSDDGVSLLCVVKFTSRYCEEAHQLAQAMGVAPKLLYCTFEPSVGKFCVVMEYIEDLGKPSAADKNKVIDTIKNAVQTLHDNSYVFGDLRSANIIIDRSGHPYLIDFDWCGKEGTVFYPTDLNTNGVKWADGVEGGGKIRKAHDEWMLQTYIDELQSLMDVT</sequence>
<accession>A0ACB7J349</accession>
<name>A0ACB7J349_PLECO</name>